<evidence type="ECO:0000313" key="2">
    <source>
        <dbReference type="Proteomes" id="UP000321570"/>
    </source>
</evidence>
<accession>A0A564ZAI8</accession>
<gene>
    <name evidence="1" type="ORF">WMSIL1_LOCUS14063</name>
</gene>
<name>A0A564ZAI8_HYMDI</name>
<organism evidence="1 2">
    <name type="scientific">Hymenolepis diminuta</name>
    <name type="common">Rat tapeworm</name>
    <dbReference type="NCBI Taxonomy" id="6216"/>
    <lineage>
        <taxon>Eukaryota</taxon>
        <taxon>Metazoa</taxon>
        <taxon>Spiralia</taxon>
        <taxon>Lophotrochozoa</taxon>
        <taxon>Platyhelminthes</taxon>
        <taxon>Cestoda</taxon>
        <taxon>Eucestoda</taxon>
        <taxon>Cyclophyllidea</taxon>
        <taxon>Hymenolepididae</taxon>
        <taxon>Hymenolepis</taxon>
    </lineage>
</organism>
<dbReference type="Proteomes" id="UP000321570">
    <property type="component" value="Unassembled WGS sequence"/>
</dbReference>
<reference evidence="1 2" key="1">
    <citation type="submission" date="2019-07" db="EMBL/GenBank/DDBJ databases">
        <authorList>
            <person name="Jastrzebski P J."/>
            <person name="Paukszto L."/>
            <person name="Jastrzebski P J."/>
        </authorList>
    </citation>
    <scope>NUCLEOTIDE SEQUENCE [LARGE SCALE GENOMIC DNA]</scope>
    <source>
        <strain evidence="1 2">WMS-il1</strain>
    </source>
</reference>
<evidence type="ECO:0000313" key="1">
    <source>
        <dbReference type="EMBL" id="VUZ56446.1"/>
    </source>
</evidence>
<proteinExistence type="predicted"/>
<keyword evidence="2" id="KW-1185">Reference proteome</keyword>
<dbReference type="AlphaFoldDB" id="A0A564ZAI8"/>
<protein>
    <submittedName>
        <fullName evidence="1">Uncharacterized protein</fullName>
    </submittedName>
</protein>
<feature type="non-terminal residue" evidence="1">
    <location>
        <position position="1"/>
    </location>
</feature>
<sequence length="51" mass="5509">DVRDAAKADQGNLACARIFWKVRCVTDHVANKRGRACRDLPSQSAVSIPAA</sequence>
<dbReference type="EMBL" id="CABIJS010000703">
    <property type="protein sequence ID" value="VUZ56446.1"/>
    <property type="molecule type" value="Genomic_DNA"/>
</dbReference>